<feature type="transmembrane region" description="Helical" evidence="1">
    <location>
        <begin position="87"/>
        <end position="113"/>
    </location>
</feature>
<accession>A0A084QH18</accession>
<organism evidence="2 3">
    <name type="scientific">Stachybotrys chlorohalonatus (strain IBT 40285)</name>
    <dbReference type="NCBI Taxonomy" id="1283841"/>
    <lineage>
        <taxon>Eukaryota</taxon>
        <taxon>Fungi</taxon>
        <taxon>Dikarya</taxon>
        <taxon>Ascomycota</taxon>
        <taxon>Pezizomycotina</taxon>
        <taxon>Sordariomycetes</taxon>
        <taxon>Hypocreomycetidae</taxon>
        <taxon>Hypocreales</taxon>
        <taxon>Stachybotryaceae</taxon>
        <taxon>Stachybotrys</taxon>
    </lineage>
</organism>
<dbReference type="EMBL" id="KL660750">
    <property type="protein sequence ID" value="KFA63253.1"/>
    <property type="molecule type" value="Genomic_DNA"/>
</dbReference>
<feature type="transmembrane region" description="Helical" evidence="1">
    <location>
        <begin position="125"/>
        <end position="144"/>
    </location>
</feature>
<reference evidence="2 3" key="1">
    <citation type="journal article" date="2014" name="BMC Genomics">
        <title>Comparative genome sequencing reveals chemotype-specific gene clusters in the toxigenic black mold Stachybotrys.</title>
        <authorList>
            <person name="Semeiks J."/>
            <person name="Borek D."/>
            <person name="Otwinowski Z."/>
            <person name="Grishin N.V."/>
        </authorList>
    </citation>
    <scope>NUCLEOTIDE SEQUENCE [LARGE SCALE GENOMIC DNA]</scope>
    <source>
        <strain evidence="2 3">IBT 40285</strain>
    </source>
</reference>
<name>A0A084QH18_STAC4</name>
<evidence type="ECO:0000313" key="3">
    <source>
        <dbReference type="Proteomes" id="UP000028524"/>
    </source>
</evidence>
<keyword evidence="1" id="KW-1133">Transmembrane helix</keyword>
<keyword evidence="1" id="KW-0472">Membrane</keyword>
<dbReference type="OMA" id="WIWDVIK"/>
<dbReference type="HOGENOM" id="CLU_079418_0_0_1"/>
<dbReference type="Proteomes" id="UP000028524">
    <property type="component" value="Unassembled WGS sequence"/>
</dbReference>
<protein>
    <submittedName>
        <fullName evidence="2">Uncharacterized protein</fullName>
    </submittedName>
</protein>
<evidence type="ECO:0000256" key="1">
    <source>
        <dbReference type="SAM" id="Phobius"/>
    </source>
</evidence>
<dbReference type="AlphaFoldDB" id="A0A084QH18"/>
<dbReference type="InParanoid" id="A0A084QH18"/>
<proteinExistence type="predicted"/>
<keyword evidence="1" id="KW-0812">Transmembrane</keyword>
<keyword evidence="3" id="KW-1185">Reference proteome</keyword>
<dbReference type="OrthoDB" id="2386090at2759"/>
<sequence length="280" mass="31495">MLLLKPIARISTRRLTSQPLTANWLPRPLTRLRCRPSLQTRCYAQPSTQATKAARLADERLKRPSENQKGLPVAERLLIFHAGTGRITFLAMVKVTTLFVGVFFCFILVPAYIKNEKPAWETAGLALAGLIPALFVTYTTAPFVTHVHIHLPTYARTSSAHLERFVRALPDSTPLTVTTMSVIGKPRYSSLQIGDLTPARKRFGLVNFVRDAAVAQENARRRWYMFPAVRRFYVQEKAAPQGRKRYAKKSAAKIDSWIWDVIRQKLVMSGNPVGGKGPKL</sequence>
<gene>
    <name evidence="2" type="ORF">S40285_06931</name>
</gene>
<evidence type="ECO:0000313" key="2">
    <source>
        <dbReference type="EMBL" id="KFA63253.1"/>
    </source>
</evidence>